<evidence type="ECO:0000259" key="7">
    <source>
        <dbReference type="PROSITE" id="PS50850"/>
    </source>
</evidence>
<proteinExistence type="predicted"/>
<dbReference type="Gene3D" id="1.20.1250.20">
    <property type="entry name" value="MFS general substrate transporter like domains"/>
    <property type="match status" value="1"/>
</dbReference>
<keyword evidence="2" id="KW-0813">Transport</keyword>
<dbReference type="GO" id="GO:0005886">
    <property type="term" value="C:plasma membrane"/>
    <property type="evidence" value="ECO:0007669"/>
    <property type="project" value="UniProtKB-SubCell"/>
</dbReference>
<dbReference type="PANTHER" id="PTHR23531:SF2">
    <property type="entry name" value="PERMEASE"/>
    <property type="match status" value="1"/>
</dbReference>
<dbReference type="GO" id="GO:0022857">
    <property type="term" value="F:transmembrane transporter activity"/>
    <property type="evidence" value="ECO:0007669"/>
    <property type="project" value="InterPro"/>
</dbReference>
<keyword evidence="9" id="KW-1185">Reference proteome</keyword>
<evidence type="ECO:0000256" key="6">
    <source>
        <dbReference type="SAM" id="Phobius"/>
    </source>
</evidence>
<feature type="transmembrane region" description="Helical" evidence="6">
    <location>
        <begin position="100"/>
        <end position="123"/>
    </location>
</feature>
<feature type="transmembrane region" description="Helical" evidence="6">
    <location>
        <begin position="242"/>
        <end position="260"/>
    </location>
</feature>
<dbReference type="OrthoDB" id="9814001at2"/>
<feature type="transmembrane region" description="Helical" evidence="6">
    <location>
        <begin position="359"/>
        <end position="379"/>
    </location>
</feature>
<feature type="transmembrane region" description="Helical" evidence="6">
    <location>
        <begin position="208"/>
        <end position="230"/>
    </location>
</feature>
<dbReference type="InterPro" id="IPR011701">
    <property type="entry name" value="MFS"/>
</dbReference>
<dbReference type="Proteomes" id="UP000199225">
    <property type="component" value="Unassembled WGS sequence"/>
</dbReference>
<dbReference type="Pfam" id="PF07690">
    <property type="entry name" value="MFS_1"/>
    <property type="match status" value="1"/>
</dbReference>
<dbReference type="EMBL" id="FNEV01000004">
    <property type="protein sequence ID" value="SDJ32554.1"/>
    <property type="molecule type" value="Genomic_DNA"/>
</dbReference>
<feature type="transmembrane region" description="Helical" evidence="6">
    <location>
        <begin position="162"/>
        <end position="187"/>
    </location>
</feature>
<evidence type="ECO:0000313" key="8">
    <source>
        <dbReference type="EMBL" id="SDJ32554.1"/>
    </source>
</evidence>
<evidence type="ECO:0000313" key="9">
    <source>
        <dbReference type="Proteomes" id="UP000199225"/>
    </source>
</evidence>
<reference evidence="9" key="1">
    <citation type="submission" date="2016-10" db="EMBL/GenBank/DDBJ databases">
        <authorList>
            <person name="Varghese N."/>
            <person name="Submissions S."/>
        </authorList>
    </citation>
    <scope>NUCLEOTIDE SEQUENCE [LARGE SCALE GENOMIC DNA]</scope>
    <source>
        <strain evidence="9">DSM 4771</strain>
    </source>
</reference>
<evidence type="ECO:0000256" key="3">
    <source>
        <dbReference type="ARBA" id="ARBA00022692"/>
    </source>
</evidence>
<keyword evidence="4 6" id="KW-1133">Transmembrane helix</keyword>
<evidence type="ECO:0000256" key="2">
    <source>
        <dbReference type="ARBA" id="ARBA00022448"/>
    </source>
</evidence>
<protein>
    <submittedName>
        <fullName evidence="8">Predicted arabinose efflux permease, MFS family</fullName>
    </submittedName>
</protein>
<comment type="subcellular location">
    <subcellularLocation>
        <location evidence="1">Cell membrane</location>
        <topology evidence="1">Multi-pass membrane protein</topology>
    </subcellularLocation>
</comment>
<dbReference type="InterPro" id="IPR020846">
    <property type="entry name" value="MFS_dom"/>
</dbReference>
<dbReference type="STRING" id="86666.SAMN04490247_1520"/>
<dbReference type="PANTHER" id="PTHR23531">
    <property type="entry name" value="QUINOLENE RESISTANCE PROTEIN NORA"/>
    <property type="match status" value="1"/>
</dbReference>
<keyword evidence="3 6" id="KW-0812">Transmembrane</keyword>
<feature type="transmembrane region" description="Helical" evidence="6">
    <location>
        <begin position="327"/>
        <end position="353"/>
    </location>
</feature>
<evidence type="ECO:0000256" key="4">
    <source>
        <dbReference type="ARBA" id="ARBA00022989"/>
    </source>
</evidence>
<feature type="transmembrane region" description="Helical" evidence="6">
    <location>
        <begin position="272"/>
        <end position="289"/>
    </location>
</feature>
<keyword evidence="5 6" id="KW-0472">Membrane</keyword>
<name>A0A1G8STQ5_9BACI</name>
<feature type="transmembrane region" description="Helical" evidence="6">
    <location>
        <begin position="295"/>
        <end position="315"/>
    </location>
</feature>
<evidence type="ECO:0000256" key="1">
    <source>
        <dbReference type="ARBA" id="ARBA00004651"/>
    </source>
</evidence>
<dbReference type="CDD" id="cd17489">
    <property type="entry name" value="MFS_YfcJ_like"/>
    <property type="match status" value="1"/>
</dbReference>
<dbReference type="InterPro" id="IPR052714">
    <property type="entry name" value="MFS_Exporter"/>
</dbReference>
<feature type="domain" description="Major facilitator superfamily (MFS) profile" evidence="7">
    <location>
        <begin position="9"/>
        <end position="383"/>
    </location>
</feature>
<organism evidence="8 9">
    <name type="scientific">Salimicrobium halophilum</name>
    <dbReference type="NCBI Taxonomy" id="86666"/>
    <lineage>
        <taxon>Bacteria</taxon>
        <taxon>Bacillati</taxon>
        <taxon>Bacillota</taxon>
        <taxon>Bacilli</taxon>
        <taxon>Bacillales</taxon>
        <taxon>Bacillaceae</taxon>
        <taxon>Salimicrobium</taxon>
    </lineage>
</organism>
<feature type="transmembrane region" description="Helical" evidence="6">
    <location>
        <begin position="135"/>
        <end position="156"/>
    </location>
</feature>
<accession>A0A1G8STQ5</accession>
<gene>
    <name evidence="8" type="ORF">SAMN04490247_1520</name>
</gene>
<feature type="transmembrane region" description="Helical" evidence="6">
    <location>
        <begin position="76"/>
        <end position="94"/>
    </location>
</feature>
<dbReference type="InterPro" id="IPR036259">
    <property type="entry name" value="MFS_trans_sf"/>
</dbReference>
<dbReference type="RefSeq" id="WP_093193273.1">
    <property type="nucleotide sequence ID" value="NZ_FNEV01000004.1"/>
</dbReference>
<dbReference type="PROSITE" id="PS50850">
    <property type="entry name" value="MFS"/>
    <property type="match status" value="1"/>
</dbReference>
<sequence length="397" mass="43199">MKQPLWTKSFLNVCVSNFFIFLVFYILFVTMPLFAIDELQVRESDAGLVVTIFLLSAIIIRPLSGHWVDAIGRLPMVVTALAIFFISSGLYFFVESFGWLLAIRFLQGIGFGMGTTVMGALAADVVPDERKGEGMGYFAMSMNLAMVAGPFLGLTITQSFSYQVLFAICAFFAGLAFLSGIVIRIPNTLNGKKEGSLMPNVNGLLEKAVLPIAFTGAFIALAYSSVLSFVSVHAKNVGLEEAASYFFVVYAVVLLLSRPFTGRWFDRYGENVIVIPAIVLFSLGMFLLGTAETAFVLLAAGGLIGLGYGTIVPSMQTIALQKVPKRAGAATATFFTIFDIGIGLGSFVVGIIAESMGFGSLYMNSSVFILLIVGIYMLLHGRYERGKYKRDYRYSKV</sequence>
<evidence type="ECO:0000256" key="5">
    <source>
        <dbReference type="ARBA" id="ARBA00023136"/>
    </source>
</evidence>
<dbReference type="SUPFAM" id="SSF103473">
    <property type="entry name" value="MFS general substrate transporter"/>
    <property type="match status" value="1"/>
</dbReference>
<feature type="transmembrane region" description="Helical" evidence="6">
    <location>
        <begin position="12"/>
        <end position="34"/>
    </location>
</feature>
<dbReference type="AlphaFoldDB" id="A0A1G8STQ5"/>